<dbReference type="GO" id="GO:0045943">
    <property type="term" value="P:positive regulation of transcription by RNA polymerase I"/>
    <property type="evidence" value="ECO:0007669"/>
    <property type="project" value="InterPro"/>
</dbReference>
<dbReference type="InterPro" id="IPR036322">
    <property type="entry name" value="WD40_repeat_dom_sf"/>
</dbReference>
<keyword evidence="6" id="KW-0804">Transcription</keyword>
<comment type="subcellular location">
    <subcellularLocation>
        <location evidence="1">Nucleus</location>
        <location evidence="1">Nucleolus</location>
    </subcellularLocation>
</comment>
<evidence type="ECO:0000256" key="7">
    <source>
        <dbReference type="ARBA" id="ARBA00023242"/>
    </source>
</evidence>
<dbReference type="InterPro" id="IPR001680">
    <property type="entry name" value="WD40_rpt"/>
</dbReference>
<dbReference type="InterPro" id="IPR015943">
    <property type="entry name" value="WD40/YVTN_repeat-like_dom_sf"/>
</dbReference>
<gene>
    <name evidence="10" type="primary">AlNc14C40G3432</name>
    <name evidence="10" type="ORF">ALNC14_039300</name>
</gene>
<evidence type="ECO:0000313" key="10">
    <source>
        <dbReference type="EMBL" id="CCA17787.1"/>
    </source>
</evidence>
<evidence type="ECO:0000256" key="6">
    <source>
        <dbReference type="ARBA" id="ARBA00023163"/>
    </source>
</evidence>
<proteinExistence type="predicted"/>
<dbReference type="GO" id="GO:0006364">
    <property type="term" value="P:rRNA processing"/>
    <property type="evidence" value="ECO:0007669"/>
    <property type="project" value="UniProtKB-KW"/>
</dbReference>
<dbReference type="InterPro" id="IPR053826">
    <property type="entry name" value="WDR75"/>
</dbReference>
<evidence type="ECO:0000256" key="2">
    <source>
        <dbReference type="ARBA" id="ARBA00022517"/>
    </source>
</evidence>
<dbReference type="PROSITE" id="PS50082">
    <property type="entry name" value="WD_REPEATS_2"/>
    <property type="match status" value="1"/>
</dbReference>
<evidence type="ECO:0000256" key="1">
    <source>
        <dbReference type="ARBA" id="ARBA00004604"/>
    </source>
</evidence>
<dbReference type="HOGENOM" id="CLU_005417_3_1_1"/>
<keyword evidence="5" id="KW-0677">Repeat</keyword>
<dbReference type="SUPFAM" id="SSF50978">
    <property type="entry name" value="WD40 repeat-like"/>
    <property type="match status" value="1"/>
</dbReference>
<protein>
    <submittedName>
        <fullName evidence="10">Uncharacterized protein AlNc14C40G3432</fullName>
    </submittedName>
</protein>
<dbReference type="PANTHER" id="PTHR44215:SF1">
    <property type="entry name" value="WD REPEAT-CONTAINING PROTEIN 75"/>
    <property type="match status" value="1"/>
</dbReference>
<keyword evidence="4 8" id="KW-0853">WD repeat</keyword>
<dbReference type="SUPFAM" id="SSF50998">
    <property type="entry name" value="Quinoprotein alcohol dehydrogenase-like"/>
    <property type="match status" value="1"/>
</dbReference>
<dbReference type="GO" id="GO:0032040">
    <property type="term" value="C:small-subunit processome"/>
    <property type="evidence" value="ECO:0007669"/>
    <property type="project" value="InterPro"/>
</dbReference>
<dbReference type="GO" id="GO:0003723">
    <property type="term" value="F:RNA binding"/>
    <property type="evidence" value="ECO:0007669"/>
    <property type="project" value="InterPro"/>
</dbReference>
<dbReference type="Pfam" id="PF23769">
    <property type="entry name" value="Beta-prop_WDR75_2nd"/>
    <property type="match status" value="1"/>
</dbReference>
<accession>F0W9H3</accession>
<feature type="domain" description="WD repeat-containing protein 75 second beta-propeller" evidence="9">
    <location>
        <begin position="407"/>
        <end position="658"/>
    </location>
</feature>
<dbReference type="Gene3D" id="2.130.10.10">
    <property type="entry name" value="YVTN repeat-like/Quinoprotein amine dehydrogenase"/>
    <property type="match status" value="3"/>
</dbReference>
<dbReference type="Pfam" id="PF23869">
    <property type="entry name" value="Beta-prop_WDR75_1st"/>
    <property type="match status" value="1"/>
</dbReference>
<keyword evidence="3" id="KW-0698">rRNA processing</keyword>
<reference evidence="10" key="2">
    <citation type="submission" date="2011-02" db="EMBL/GenBank/DDBJ databases">
        <authorList>
            <person name="MacLean D."/>
        </authorList>
    </citation>
    <scope>NUCLEOTIDE SEQUENCE</scope>
</reference>
<reference evidence="10" key="1">
    <citation type="journal article" date="2011" name="PLoS Biol.">
        <title>Gene gain and loss during evolution of obligate parasitism in the white rust pathogen of Arabidopsis thaliana.</title>
        <authorList>
            <person name="Kemen E."/>
            <person name="Gardiner A."/>
            <person name="Schultz-Larsen T."/>
            <person name="Kemen A.C."/>
            <person name="Balmuth A.L."/>
            <person name="Robert-Seilaniantz A."/>
            <person name="Bailey K."/>
            <person name="Holub E."/>
            <person name="Studholme D.J."/>
            <person name="Maclean D."/>
            <person name="Jones J.D."/>
        </authorList>
    </citation>
    <scope>NUCLEOTIDE SEQUENCE</scope>
</reference>
<keyword evidence="2" id="KW-0690">Ribosome biogenesis</keyword>
<evidence type="ECO:0000256" key="8">
    <source>
        <dbReference type="PROSITE-ProRule" id="PRU00221"/>
    </source>
</evidence>
<dbReference type="InterPro" id="IPR057644">
    <property type="entry name" value="Beta-prop_WDR75_2nd"/>
</dbReference>
<dbReference type="EMBL" id="FR824085">
    <property type="protein sequence ID" value="CCA17787.1"/>
    <property type="molecule type" value="Genomic_DNA"/>
</dbReference>
<feature type="repeat" description="WD" evidence="8">
    <location>
        <begin position="283"/>
        <end position="324"/>
    </location>
</feature>
<dbReference type="InterPro" id="IPR011047">
    <property type="entry name" value="Quinoprotein_ADH-like_sf"/>
</dbReference>
<dbReference type="SMART" id="SM00320">
    <property type="entry name" value="WD40"/>
    <property type="match status" value="5"/>
</dbReference>
<evidence type="ECO:0000259" key="9">
    <source>
        <dbReference type="Pfam" id="PF23769"/>
    </source>
</evidence>
<dbReference type="AlphaFoldDB" id="F0W9H3"/>
<keyword evidence="7" id="KW-0539">Nucleus</keyword>
<evidence type="ECO:0000256" key="5">
    <source>
        <dbReference type="ARBA" id="ARBA00022737"/>
    </source>
</evidence>
<dbReference type="GO" id="GO:2000234">
    <property type="term" value="P:positive regulation of rRNA processing"/>
    <property type="evidence" value="ECO:0007669"/>
    <property type="project" value="TreeGrafter"/>
</dbReference>
<evidence type="ECO:0000256" key="4">
    <source>
        <dbReference type="ARBA" id="ARBA00022574"/>
    </source>
</evidence>
<organism evidence="10">
    <name type="scientific">Albugo laibachii Nc14</name>
    <dbReference type="NCBI Taxonomy" id="890382"/>
    <lineage>
        <taxon>Eukaryota</taxon>
        <taxon>Sar</taxon>
        <taxon>Stramenopiles</taxon>
        <taxon>Oomycota</taxon>
        <taxon>Peronosporomycetes</taxon>
        <taxon>Albuginales</taxon>
        <taxon>Albuginaceae</taxon>
        <taxon>Albugo</taxon>
    </lineage>
</organism>
<sequence length="885" mass="100069">MQKPACVTRSLQQLNTQTPIHPTLCASPLSSPIAYSIDGRYLFQREAHVIHIRHPRTGHILHQCLRNNDTSNTSKSYPLATVMCITLHPFNALQLFASYSDNHVILWDFTEEKQLKSFQFAHPILWMNVSTQQPWMMHMVIALKASFSFVYYDLQHTRKLQTFSEISGPITAIALHTVNNTQHNEMVDFVAIACSQQVEILCLHPIKTDAAVDTLSKLPETTALQRYIFTHRNDVTCVAWNPKDNVVELALGDDSGQIHLFHLQADQAARRLSNASFRVHTKLHWHSQSLRCLQYSLDGQFLVSGGEECVLVFWHLATGRRSYLPRRSASILAITARRDSKAKDTTRPSTLGYGILLDDHVLFQYNSVTREEEWYVSGFARSGTSAKLTLPNFKVLENCKGLSPVMVYDPITKTLPLNGQSSVAMVQFYDPLQDRVVQNLPLSERNPVTRTEPGDPVIVTTAQKWLFSPCGQYFITLQAETVSHSGKETRKIPQNHTLRWWKRREDGSFFLHTAVDAPHGKSRITSMVYSPDTRYLHRNWMVTGDENGEFRVWKLSASSSAKNVSLWQCHAVVRHRPFPITSMQFSSDGSLLAVAYGKLLTVWKMETTSLGAVVASADGNAIVEMYFADIATPFLVVKTVRQVQVWNLLTLSLAWEHAFSSEKSWVCLHPFRSVLTLCTPTDLKTDCEFSVLEIEIENGKAVREIRFKLPENNSIWAVGFAPNCKDETVALVIMDNVSNMWMLSLSDTLPAKNRKGTETVESTDPRGKLAGILPMESKKHENQSSKVSMATNEATRCSVDLFDAPSHVLPPISSMYRTFMDGFIFKKKQLSEAKVETAQSHSDTIKPFSSEIEPFQSNLKRWTNGLRKDMLTDTVSSHVKRSKTQ</sequence>
<name>F0W9H3_9STRA</name>
<evidence type="ECO:0000256" key="3">
    <source>
        <dbReference type="ARBA" id="ARBA00022552"/>
    </source>
</evidence>
<dbReference type="PANTHER" id="PTHR44215">
    <property type="entry name" value="WD REPEAT-CONTAINING PROTEIN 75"/>
    <property type="match status" value="1"/>
</dbReference>